<organism evidence="3 4">
    <name type="scientific">Trypanosoma vivax (strain Y486)</name>
    <dbReference type="NCBI Taxonomy" id="1055687"/>
    <lineage>
        <taxon>Eukaryota</taxon>
        <taxon>Discoba</taxon>
        <taxon>Euglenozoa</taxon>
        <taxon>Kinetoplastea</taxon>
        <taxon>Metakinetoplastina</taxon>
        <taxon>Trypanosomatida</taxon>
        <taxon>Trypanosomatidae</taxon>
        <taxon>Trypanosoma</taxon>
        <taxon>Duttonella</taxon>
    </lineage>
</organism>
<name>F9WTQ7_TRYVY</name>
<evidence type="ECO:0000313" key="4">
    <source>
        <dbReference type="Proteomes" id="UP000009027"/>
    </source>
</evidence>
<evidence type="ECO:0000313" key="3">
    <source>
        <dbReference type="EMBL" id="CCD20951.1"/>
    </source>
</evidence>
<feature type="transmembrane region" description="Helical" evidence="2">
    <location>
        <begin position="352"/>
        <end position="372"/>
    </location>
</feature>
<keyword evidence="4" id="KW-1185">Reference proteome</keyword>
<feature type="coiled-coil region" evidence="1">
    <location>
        <begin position="67"/>
        <end position="182"/>
    </location>
</feature>
<keyword evidence="2" id="KW-0812">Transmembrane</keyword>
<keyword evidence="2" id="KW-0472">Membrane</keyword>
<dbReference type="Proteomes" id="UP000009027">
    <property type="component" value="Unassembled WGS sequence"/>
</dbReference>
<feature type="transmembrane region" description="Helical" evidence="2">
    <location>
        <begin position="384"/>
        <end position="404"/>
    </location>
</feature>
<dbReference type="SUPFAM" id="SSF90257">
    <property type="entry name" value="Myosin rod fragments"/>
    <property type="match status" value="1"/>
</dbReference>
<feature type="coiled-coil region" evidence="1">
    <location>
        <begin position="286"/>
        <end position="320"/>
    </location>
</feature>
<sequence>MALSNRHPPENATMTLNANSGCSVVIPPFPAQPSSFPVPAVRPQMHNGLEPSASVTKPPVCMDTSLLRQKDDEIDALMRDVRRHQAAAEAVKRELLQRSLQVHQLEETLRDTRDRFEEHKAKSHILLEERQREYETLRLLLEQMRNDAVADPGAGKGDASDLASTQLRVSELESTAVSFEKERDWLQAQVASCMRDVVEAHEQCHVVAQKLESAQLELRGVQEALESEVAAHQRSKSLLHGRQRELNELRAAVERQGGTFSASGALITLRGEEEKMHDDRHFSRQLLDKQKALEAALNDAAEWRRRCERATHRLEEERTTRVVVPPALVDHDSNYSTASHFRRMRKSNGGRLLLWAGGCVCMLDAAVLRVGLQLRRTPMLRIAVVLYIFCLHVGLLVAIMLALLRSPETGAYDNTKNKAA</sequence>
<evidence type="ECO:0008006" key="5">
    <source>
        <dbReference type="Google" id="ProtNLM"/>
    </source>
</evidence>
<protein>
    <recommendedName>
        <fullName evidence="5">Transmembrane protein</fullName>
    </recommendedName>
</protein>
<reference evidence="3 4" key="1">
    <citation type="journal article" date="2012" name="Proc. Natl. Acad. Sci. U.S.A.">
        <title>Antigenic diversity is generated by distinct evolutionary mechanisms in African trypanosome species.</title>
        <authorList>
            <person name="Jackson A.P."/>
            <person name="Berry A."/>
            <person name="Aslett M."/>
            <person name="Allison H.C."/>
            <person name="Burton P."/>
            <person name="Vavrova-Anderson J."/>
            <person name="Brown R."/>
            <person name="Browne H."/>
            <person name="Corton N."/>
            <person name="Hauser H."/>
            <person name="Gamble J."/>
            <person name="Gilderthorp R."/>
            <person name="Marcello L."/>
            <person name="McQuillan J."/>
            <person name="Otto T.D."/>
            <person name="Quail M.A."/>
            <person name="Sanders M.J."/>
            <person name="van Tonder A."/>
            <person name="Ginger M.L."/>
            <person name="Field M.C."/>
            <person name="Barry J.D."/>
            <person name="Hertz-Fowler C."/>
            <person name="Berriman M."/>
        </authorList>
    </citation>
    <scope>NUCLEOTIDE SEQUENCE</scope>
    <source>
        <strain evidence="3 4">Y486</strain>
    </source>
</reference>
<gene>
    <name evidence="3" type="ORF">TvY486_0038350</name>
</gene>
<keyword evidence="1" id="KW-0175">Coiled coil</keyword>
<dbReference type="AlphaFoldDB" id="F9WTQ7"/>
<evidence type="ECO:0000256" key="2">
    <source>
        <dbReference type="SAM" id="Phobius"/>
    </source>
</evidence>
<dbReference type="EMBL" id="CAEX01006683">
    <property type="protein sequence ID" value="CCD20951.1"/>
    <property type="molecule type" value="Genomic_DNA"/>
</dbReference>
<keyword evidence="2" id="KW-1133">Transmembrane helix</keyword>
<proteinExistence type="predicted"/>
<accession>F9WTQ7</accession>
<dbReference type="VEuPathDB" id="TriTrypDB:TvY486_0038350"/>
<evidence type="ECO:0000256" key="1">
    <source>
        <dbReference type="SAM" id="Coils"/>
    </source>
</evidence>